<sequence>MRIAQIAPLWIPVPPITYGGTEFVVSLITEELVKRGHDVTLFATGDSKTSARLVPVWPKSLWRAKLVAPHAAFSLLYHEIISRQDEFDIIHDHCEFYSSVYSKFLKPPIISTIHHPMYEEVIMLFKKFPEINYVAISKNQRKTAPGVNFVKTIYNGIPLDSYLFQEKPKDYLLWLGKIIPEKGLAEAIEVAKKTGEKLIIAGIIPKEQQDYFEYRIQPMIDNKKIQFVGAANF</sequence>
<evidence type="ECO:0000259" key="1">
    <source>
        <dbReference type="Pfam" id="PF13439"/>
    </source>
</evidence>
<dbReference type="SUPFAM" id="SSF53756">
    <property type="entry name" value="UDP-Glycosyltransferase/glycogen phosphorylase"/>
    <property type="match status" value="1"/>
</dbReference>
<organism evidence="2">
    <name type="scientific">marine sediment metagenome</name>
    <dbReference type="NCBI Taxonomy" id="412755"/>
    <lineage>
        <taxon>unclassified sequences</taxon>
        <taxon>metagenomes</taxon>
        <taxon>ecological metagenomes</taxon>
    </lineage>
</organism>
<feature type="domain" description="Glycosyltransferase subfamily 4-like N-terminal" evidence="1">
    <location>
        <begin position="18"/>
        <end position="118"/>
    </location>
</feature>
<reference evidence="2" key="1">
    <citation type="journal article" date="2014" name="Front. Microbiol.">
        <title>High frequency of phylogenetically diverse reductive dehalogenase-homologous genes in deep subseafloor sedimentary metagenomes.</title>
        <authorList>
            <person name="Kawai M."/>
            <person name="Futagami T."/>
            <person name="Toyoda A."/>
            <person name="Takaki Y."/>
            <person name="Nishi S."/>
            <person name="Hori S."/>
            <person name="Arai W."/>
            <person name="Tsubouchi T."/>
            <person name="Morono Y."/>
            <person name="Uchiyama I."/>
            <person name="Ito T."/>
            <person name="Fujiyama A."/>
            <person name="Inagaki F."/>
            <person name="Takami H."/>
        </authorList>
    </citation>
    <scope>NUCLEOTIDE SEQUENCE</scope>
    <source>
        <strain evidence="2">Expedition CK06-06</strain>
    </source>
</reference>
<dbReference type="InterPro" id="IPR028098">
    <property type="entry name" value="Glyco_trans_4-like_N"/>
</dbReference>
<gene>
    <name evidence="2" type="ORF">S06H3_28867</name>
</gene>
<dbReference type="AlphaFoldDB" id="X1NXN5"/>
<dbReference type="Gene3D" id="3.40.50.2000">
    <property type="entry name" value="Glycogen Phosphorylase B"/>
    <property type="match status" value="2"/>
</dbReference>
<dbReference type="EMBL" id="BARV01016879">
    <property type="protein sequence ID" value="GAI31530.1"/>
    <property type="molecule type" value="Genomic_DNA"/>
</dbReference>
<proteinExistence type="predicted"/>
<dbReference type="Pfam" id="PF13439">
    <property type="entry name" value="Glyco_transf_4"/>
    <property type="match status" value="1"/>
</dbReference>
<name>X1NXN5_9ZZZZ</name>
<comment type="caution">
    <text evidence="2">The sequence shown here is derived from an EMBL/GenBank/DDBJ whole genome shotgun (WGS) entry which is preliminary data.</text>
</comment>
<protein>
    <recommendedName>
        <fullName evidence="1">Glycosyltransferase subfamily 4-like N-terminal domain-containing protein</fullName>
    </recommendedName>
</protein>
<feature type="non-terminal residue" evidence="2">
    <location>
        <position position="233"/>
    </location>
</feature>
<accession>X1NXN5</accession>
<evidence type="ECO:0000313" key="2">
    <source>
        <dbReference type="EMBL" id="GAI31530.1"/>
    </source>
</evidence>